<evidence type="ECO:0000256" key="1">
    <source>
        <dbReference type="SAM" id="MobiDB-lite"/>
    </source>
</evidence>
<dbReference type="AlphaFoldDB" id="A0A1G7LSF5"/>
<dbReference type="EMBL" id="FNBO01000005">
    <property type="protein sequence ID" value="SDF52442.1"/>
    <property type="molecule type" value="Genomic_DNA"/>
</dbReference>
<name>A0A1G7LSF5_9EURY</name>
<proteinExistence type="predicted"/>
<accession>A0A1G7LSF5</accession>
<keyword evidence="3" id="KW-1185">Reference proteome</keyword>
<organism evidence="2 3">
    <name type="scientific">Halorubrum xinjiangense</name>
    <dbReference type="NCBI Taxonomy" id="261291"/>
    <lineage>
        <taxon>Archaea</taxon>
        <taxon>Methanobacteriati</taxon>
        <taxon>Methanobacteriota</taxon>
        <taxon>Stenosarchaea group</taxon>
        <taxon>Halobacteria</taxon>
        <taxon>Halobacteriales</taxon>
        <taxon>Haloferacaceae</taxon>
        <taxon>Halorubrum</taxon>
    </lineage>
</organism>
<evidence type="ECO:0008006" key="4">
    <source>
        <dbReference type="Google" id="ProtNLM"/>
    </source>
</evidence>
<reference evidence="2 3" key="1">
    <citation type="submission" date="2016-10" db="EMBL/GenBank/DDBJ databases">
        <authorList>
            <person name="Varghese N."/>
            <person name="Submissions S."/>
        </authorList>
    </citation>
    <scope>NUCLEOTIDE SEQUENCE [LARGE SCALE GENOMIC DNA]</scope>
    <source>
        <strain evidence="2 3">CGMCC 1.3527</strain>
    </source>
</reference>
<gene>
    <name evidence="2" type="ORF">SAMN04488067_10592</name>
</gene>
<evidence type="ECO:0000313" key="2">
    <source>
        <dbReference type="EMBL" id="SDF52442.1"/>
    </source>
</evidence>
<evidence type="ECO:0000313" key="3">
    <source>
        <dbReference type="Proteomes" id="UP000324020"/>
    </source>
</evidence>
<protein>
    <recommendedName>
        <fullName evidence="4">Archaeal Type IV pilin N-terminal domain-containing protein</fullName>
    </recommendedName>
</protein>
<dbReference type="Proteomes" id="UP000324020">
    <property type="component" value="Unassembled WGS sequence"/>
</dbReference>
<sequence>MVVIVVVLAGTVAGFVLSFDDRLEEPDLDVDENTPDSAGNPWGEDELLAPEDATAGAEGVRYRLLFEVKSEDSVSEDSEELSNIDVVVTDGGDMFTNVAAGDFERLEINGEEQDVSESEITWDSDSGGAELNIEMDGVVYDPTEGDEVTLIFSGVDNPDDPGNYDVDVELNGDDRKEGDLEIVDDVKSILARQRPTLSFTR</sequence>
<feature type="region of interest" description="Disordered" evidence="1">
    <location>
        <begin position="26"/>
        <end position="47"/>
    </location>
</feature>
<dbReference type="OrthoDB" id="386106at2157"/>